<protein>
    <submittedName>
        <fullName evidence="1">Uncharacterized protein</fullName>
    </submittedName>
</protein>
<accession>A0A4U0GXB9</accession>
<comment type="caution">
    <text evidence="1">The sequence shown here is derived from an EMBL/GenBank/DDBJ whole genome shotgun (WGS) entry which is preliminary data.</text>
</comment>
<gene>
    <name evidence="1" type="ORF">FAZ19_16260</name>
</gene>
<name>A0A4U0GXB9_9SPHI</name>
<dbReference type="Proteomes" id="UP000309872">
    <property type="component" value="Unassembled WGS sequence"/>
</dbReference>
<sequence>MDCLNKIVGISNTDCECATQAVTPEDRESTSGIYIDEVEGGLKLSAIDKIGCQDFVEKTRQARKRAIDAFIETMLAQYATEGGFSRRYKPFNSRIGQVNHLRTLNNLPKYAGLRLRTRLIRGSSIKISAIGLIWSAERNVTVSIYKSHGNVEPQFLQSIENIPTIANISVTHDLNEIIELPLSDDTGRPIDYYFVYDTELSGFPRDNKATCSCGGSEAVLKSYLSIGGVFAASVGSLTTDHSSVYANGIFLEAKIDCTSKESICNLLELDETKTIAHAIAYKAQEVLIEELMGSGNINRFTMLSKEHLWGKRNHFKKEFDTRILWLAQTYPFDQVNDCVGCSDSDRMYKGLIR</sequence>
<proteinExistence type="predicted"/>
<dbReference type="EMBL" id="SUKA01000005">
    <property type="protein sequence ID" value="TJY63820.1"/>
    <property type="molecule type" value="Genomic_DNA"/>
</dbReference>
<organism evidence="1 2">
    <name type="scientific">Sphingobacterium alkalisoli</name>
    <dbReference type="NCBI Taxonomy" id="1874115"/>
    <lineage>
        <taxon>Bacteria</taxon>
        <taxon>Pseudomonadati</taxon>
        <taxon>Bacteroidota</taxon>
        <taxon>Sphingobacteriia</taxon>
        <taxon>Sphingobacteriales</taxon>
        <taxon>Sphingobacteriaceae</taxon>
        <taxon>Sphingobacterium</taxon>
    </lineage>
</organism>
<evidence type="ECO:0000313" key="2">
    <source>
        <dbReference type="Proteomes" id="UP000309872"/>
    </source>
</evidence>
<dbReference type="RefSeq" id="WP_136821812.1">
    <property type="nucleotide sequence ID" value="NZ_BMJX01000005.1"/>
</dbReference>
<keyword evidence="2" id="KW-1185">Reference proteome</keyword>
<dbReference type="AlphaFoldDB" id="A0A4U0GXB9"/>
<reference evidence="1 2" key="1">
    <citation type="submission" date="2019-04" db="EMBL/GenBank/DDBJ databases">
        <title>Sphingobacterium olei sp. nov., isolated from oil-contaminated soil.</title>
        <authorList>
            <person name="Liu B."/>
        </authorList>
    </citation>
    <scope>NUCLEOTIDE SEQUENCE [LARGE SCALE GENOMIC DNA]</scope>
    <source>
        <strain evidence="1 2">Y3L14</strain>
    </source>
</reference>
<evidence type="ECO:0000313" key="1">
    <source>
        <dbReference type="EMBL" id="TJY63820.1"/>
    </source>
</evidence>
<dbReference type="OrthoDB" id="9914779at2"/>